<evidence type="ECO:0000313" key="5">
    <source>
        <dbReference type="Proteomes" id="UP000260814"/>
    </source>
</evidence>
<dbReference type="InterPro" id="IPR006976">
    <property type="entry name" value="VanZ-like"/>
</dbReference>
<feature type="transmembrane region" description="Helical" evidence="1">
    <location>
        <begin position="66"/>
        <end position="86"/>
    </location>
</feature>
<sequence>MQILRHYPFSILTILAIWYLSFFTPPHTQLEEINNFDKLVHVCMYGGLSSIIWIEHLIRHKQIKKIQLTIGGILLPILMSGIIEILQSQCTDNRSGDWMDFIANCTGILLASLAGYYIYRPFIKKRLHNSH</sequence>
<evidence type="ECO:0000313" key="4">
    <source>
        <dbReference type="EMBL" id="RHH47510.1"/>
    </source>
</evidence>
<evidence type="ECO:0000256" key="1">
    <source>
        <dbReference type="SAM" id="Phobius"/>
    </source>
</evidence>
<name>A0A3E4Z506_9BACT</name>
<evidence type="ECO:0000313" key="6">
    <source>
        <dbReference type="Proteomes" id="UP000284998"/>
    </source>
</evidence>
<keyword evidence="1" id="KW-0472">Membrane</keyword>
<dbReference type="EMBL" id="QSTW01000023">
    <property type="protein sequence ID" value="RGM86879.1"/>
    <property type="molecule type" value="Genomic_DNA"/>
</dbReference>
<dbReference type="AlphaFoldDB" id="A0A3E4Z506"/>
<dbReference type="PANTHER" id="PTHR28008:SF1">
    <property type="entry name" value="DOMAIN PROTEIN, PUTATIVE (AFU_ORTHOLOGUE AFUA_3G10980)-RELATED"/>
    <property type="match status" value="1"/>
</dbReference>
<organism evidence="3 5">
    <name type="scientific">Phocaeicola plebeius</name>
    <dbReference type="NCBI Taxonomy" id="310297"/>
    <lineage>
        <taxon>Bacteria</taxon>
        <taxon>Pseudomonadati</taxon>
        <taxon>Bacteroidota</taxon>
        <taxon>Bacteroidia</taxon>
        <taxon>Bacteroidales</taxon>
        <taxon>Bacteroidaceae</taxon>
        <taxon>Phocaeicola</taxon>
    </lineage>
</organism>
<feature type="domain" description="VanZ-like" evidence="2">
    <location>
        <begin position="29"/>
        <end position="113"/>
    </location>
</feature>
<keyword evidence="1" id="KW-1133">Transmembrane helix</keyword>
<accession>A0A3E4Z506</accession>
<comment type="caution">
    <text evidence="3">The sequence shown here is derived from an EMBL/GenBank/DDBJ whole genome shotgun (WGS) entry which is preliminary data.</text>
</comment>
<dbReference type="Pfam" id="PF04892">
    <property type="entry name" value="VanZ"/>
    <property type="match status" value="1"/>
</dbReference>
<feature type="transmembrane region" description="Helical" evidence="1">
    <location>
        <begin position="7"/>
        <end position="24"/>
    </location>
</feature>
<dbReference type="PANTHER" id="PTHR28008">
    <property type="entry name" value="DOMAIN PROTEIN, PUTATIVE (AFU_ORTHOLOGUE AFUA_3G10980)-RELATED"/>
    <property type="match status" value="1"/>
</dbReference>
<feature type="transmembrane region" description="Helical" evidence="1">
    <location>
        <begin position="36"/>
        <end position="54"/>
    </location>
</feature>
<feature type="transmembrane region" description="Helical" evidence="1">
    <location>
        <begin position="98"/>
        <end position="119"/>
    </location>
</feature>
<evidence type="ECO:0000313" key="3">
    <source>
        <dbReference type="EMBL" id="RGM86879.1"/>
    </source>
</evidence>
<dbReference type="EMBL" id="QRJS01000008">
    <property type="protein sequence ID" value="RHH47510.1"/>
    <property type="molecule type" value="Genomic_DNA"/>
</dbReference>
<dbReference type="Proteomes" id="UP000260814">
    <property type="component" value="Unassembled WGS sequence"/>
</dbReference>
<protein>
    <recommendedName>
        <fullName evidence="2">VanZ-like domain-containing protein</fullName>
    </recommendedName>
</protein>
<keyword evidence="1" id="KW-0812">Transmembrane</keyword>
<dbReference type="NCBIfam" id="NF037970">
    <property type="entry name" value="vanZ_1"/>
    <property type="match status" value="1"/>
</dbReference>
<evidence type="ECO:0000259" key="2">
    <source>
        <dbReference type="Pfam" id="PF04892"/>
    </source>
</evidence>
<dbReference type="RefSeq" id="WP_117702663.1">
    <property type="nucleotide sequence ID" value="NZ_DBFVRS010000020.1"/>
</dbReference>
<dbReference type="Proteomes" id="UP000284998">
    <property type="component" value="Unassembled WGS sequence"/>
</dbReference>
<proteinExistence type="predicted"/>
<gene>
    <name evidence="4" type="ORF">DW204_04815</name>
    <name evidence="3" type="ORF">DXB87_14245</name>
</gene>
<reference evidence="5 6" key="1">
    <citation type="submission" date="2018-08" db="EMBL/GenBank/DDBJ databases">
        <title>A genome reference for cultivated species of the human gut microbiota.</title>
        <authorList>
            <person name="Zou Y."/>
            <person name="Xue W."/>
            <person name="Luo G."/>
        </authorList>
    </citation>
    <scope>NUCLEOTIDE SEQUENCE [LARGE SCALE GENOMIC DNA]</scope>
    <source>
        <strain evidence="4 6">AM17-44</strain>
        <strain evidence="3 5">OM06-2</strain>
    </source>
</reference>